<dbReference type="Pfam" id="PF00560">
    <property type="entry name" value="LRR_1"/>
    <property type="match status" value="2"/>
</dbReference>
<comment type="caution">
    <text evidence="5">The sequence shown here is derived from an EMBL/GenBank/DDBJ whole genome shotgun (WGS) entry which is preliminary data.</text>
</comment>
<dbReference type="InterPro" id="IPR032675">
    <property type="entry name" value="LRR_dom_sf"/>
</dbReference>
<accession>A0A9J5WF57</accession>
<dbReference type="Proteomes" id="UP000824120">
    <property type="component" value="Chromosome 11"/>
</dbReference>
<dbReference type="Gene3D" id="3.80.10.10">
    <property type="entry name" value="Ribonuclease Inhibitor"/>
    <property type="match status" value="2"/>
</dbReference>
<evidence type="ECO:0000313" key="5">
    <source>
        <dbReference type="EMBL" id="KAG5574242.1"/>
    </source>
</evidence>
<dbReference type="InterPro" id="IPR050715">
    <property type="entry name" value="LRR-SigEffector_domain"/>
</dbReference>
<evidence type="ECO:0000256" key="3">
    <source>
        <dbReference type="SAM" id="MobiDB-lite"/>
    </source>
</evidence>
<proteinExistence type="predicted"/>
<dbReference type="Pfam" id="PF20160">
    <property type="entry name" value="C-JID"/>
    <property type="match status" value="1"/>
</dbReference>
<gene>
    <name evidence="5" type="ORF">H5410_054376</name>
</gene>
<name>A0A9J5WF57_SOLCO</name>
<keyword evidence="6" id="KW-1185">Reference proteome</keyword>
<protein>
    <recommendedName>
        <fullName evidence="4">C-JID domain-containing protein</fullName>
    </recommendedName>
</protein>
<sequence>MLQILQFLSLRRIDLSNSKSLKRTPDFKGMPNLEYLNLGCCKRLEEVHPSLKYCKKLIELNLYDCRSLERFPYVNVESLESLSLKGCSSLEKFPEIDGRMKQGTARKIITSGSGIRELPLYFFDHQPHLIEVDLDGITNLASLPSSICKSKGLVKLHVSDWSKLESLPEEIGDLENLEELEARGTLISRPPSSIVRLNKLKRLSFGQPRSEDGVFFMFPQVNEGGLLEDEDIGSLSSLERLNLEGNNFEYLPQSISQLGALQYLNLSNCKRLTRLPEFPQQLHSIDADWSNDWIYNSLFQNISSLQHDICTSDTLSRVLRSQPQNIPNWFRHQGMDTSVSVNLPKNWYVNDNFLGFAERHIGIRRSSYEEASNSSSKKQRSQMNGKITLPKQVDKRSFGIQCGSNARAQIISSQPTSSTEEV</sequence>
<dbReference type="InterPro" id="IPR001611">
    <property type="entry name" value="Leu-rich_rpt"/>
</dbReference>
<dbReference type="AlphaFoldDB" id="A0A9J5WF57"/>
<evidence type="ECO:0000313" key="6">
    <source>
        <dbReference type="Proteomes" id="UP000824120"/>
    </source>
</evidence>
<dbReference type="EMBL" id="JACXVP010000011">
    <property type="protein sequence ID" value="KAG5574242.1"/>
    <property type="molecule type" value="Genomic_DNA"/>
</dbReference>
<evidence type="ECO:0000256" key="2">
    <source>
        <dbReference type="ARBA" id="ARBA00022737"/>
    </source>
</evidence>
<organism evidence="5 6">
    <name type="scientific">Solanum commersonii</name>
    <name type="common">Commerson's wild potato</name>
    <name type="synonym">Commerson's nightshade</name>
    <dbReference type="NCBI Taxonomy" id="4109"/>
    <lineage>
        <taxon>Eukaryota</taxon>
        <taxon>Viridiplantae</taxon>
        <taxon>Streptophyta</taxon>
        <taxon>Embryophyta</taxon>
        <taxon>Tracheophyta</taxon>
        <taxon>Spermatophyta</taxon>
        <taxon>Magnoliopsida</taxon>
        <taxon>eudicotyledons</taxon>
        <taxon>Gunneridae</taxon>
        <taxon>Pentapetalae</taxon>
        <taxon>asterids</taxon>
        <taxon>lamiids</taxon>
        <taxon>Solanales</taxon>
        <taxon>Solanaceae</taxon>
        <taxon>Solanoideae</taxon>
        <taxon>Solaneae</taxon>
        <taxon>Solanum</taxon>
    </lineage>
</organism>
<feature type="region of interest" description="Disordered" evidence="3">
    <location>
        <begin position="368"/>
        <end position="390"/>
    </location>
</feature>
<evidence type="ECO:0000259" key="4">
    <source>
        <dbReference type="Pfam" id="PF20160"/>
    </source>
</evidence>
<evidence type="ECO:0000256" key="1">
    <source>
        <dbReference type="ARBA" id="ARBA00022614"/>
    </source>
</evidence>
<dbReference type="PANTHER" id="PTHR45752">
    <property type="entry name" value="LEUCINE-RICH REPEAT-CONTAINING"/>
    <property type="match status" value="1"/>
</dbReference>
<keyword evidence="2" id="KW-0677">Repeat</keyword>
<reference evidence="5 6" key="1">
    <citation type="submission" date="2020-09" db="EMBL/GenBank/DDBJ databases">
        <title>De no assembly of potato wild relative species, Solanum commersonii.</title>
        <authorList>
            <person name="Cho K."/>
        </authorList>
    </citation>
    <scope>NUCLEOTIDE SEQUENCE [LARGE SCALE GENOMIC DNA]</scope>
    <source>
        <strain evidence="5">LZ3.2</strain>
        <tissue evidence="5">Leaf</tissue>
    </source>
</reference>
<dbReference type="SUPFAM" id="SSF52058">
    <property type="entry name" value="L domain-like"/>
    <property type="match status" value="1"/>
</dbReference>
<dbReference type="PANTHER" id="PTHR45752:SF195">
    <property type="entry name" value="LEUCINE-RICH REPEAT (LRR) FAMILY PROTEIN-RELATED"/>
    <property type="match status" value="1"/>
</dbReference>
<dbReference type="OrthoDB" id="1936883at2759"/>
<dbReference type="InterPro" id="IPR045344">
    <property type="entry name" value="C-JID"/>
</dbReference>
<keyword evidence="1" id="KW-0433">Leucine-rich repeat</keyword>
<feature type="domain" description="C-JID" evidence="4">
    <location>
        <begin position="324"/>
        <end position="357"/>
    </location>
</feature>